<protein>
    <recommendedName>
        <fullName evidence="3">alpha-L-fucosidase</fullName>
        <ecNumber evidence="3">3.2.1.51</ecNumber>
    </recommendedName>
</protein>
<evidence type="ECO:0000256" key="5">
    <source>
        <dbReference type="ARBA" id="ARBA00022801"/>
    </source>
</evidence>
<dbReference type="PANTHER" id="PTHR10030:SF37">
    <property type="entry name" value="ALPHA-L-FUCOSIDASE-RELATED"/>
    <property type="match status" value="1"/>
</dbReference>
<dbReference type="GO" id="GO:0005764">
    <property type="term" value="C:lysosome"/>
    <property type="evidence" value="ECO:0007669"/>
    <property type="project" value="TreeGrafter"/>
</dbReference>
<keyword evidence="4" id="KW-0732">Signal</keyword>
<accession>A0A6L8VCF3</accession>
<keyword evidence="5 8" id="KW-0378">Hydrolase</keyword>
<comment type="caution">
    <text evidence="8">The sequence shown here is derived from an EMBL/GenBank/DDBJ whole genome shotgun (WGS) entry which is preliminary data.</text>
</comment>
<dbReference type="PRINTS" id="PR00741">
    <property type="entry name" value="GLHYDRLASE29"/>
</dbReference>
<evidence type="ECO:0000313" key="8">
    <source>
        <dbReference type="EMBL" id="MZQ86880.1"/>
    </source>
</evidence>
<evidence type="ECO:0000313" key="9">
    <source>
        <dbReference type="Proteomes" id="UP000481087"/>
    </source>
</evidence>
<dbReference type="Pfam" id="PF01120">
    <property type="entry name" value="Alpha_L_fucos"/>
    <property type="match status" value="1"/>
</dbReference>
<dbReference type="SMART" id="SM00812">
    <property type="entry name" value="Alpha_L_fucos"/>
    <property type="match status" value="1"/>
</dbReference>
<dbReference type="EMBL" id="WTUZ01000040">
    <property type="protein sequence ID" value="MZQ86880.1"/>
    <property type="molecule type" value="Genomic_DNA"/>
</dbReference>
<comment type="similarity">
    <text evidence="2">Belongs to the glycosyl hydrolase 29 family.</text>
</comment>
<dbReference type="InterPro" id="IPR017853">
    <property type="entry name" value="GH"/>
</dbReference>
<gene>
    <name evidence="8" type="ORF">GQF01_32700</name>
</gene>
<keyword evidence="9" id="KW-1185">Reference proteome</keyword>
<dbReference type="AlphaFoldDB" id="A0A6L8VCF3"/>
<dbReference type="EC" id="3.2.1.51" evidence="3"/>
<dbReference type="InterPro" id="IPR000933">
    <property type="entry name" value="Glyco_hydro_29"/>
</dbReference>
<dbReference type="GO" id="GO:0004560">
    <property type="term" value="F:alpha-L-fucosidase activity"/>
    <property type="evidence" value="ECO:0007669"/>
    <property type="project" value="InterPro"/>
</dbReference>
<evidence type="ECO:0000256" key="2">
    <source>
        <dbReference type="ARBA" id="ARBA00007951"/>
    </source>
</evidence>
<dbReference type="PANTHER" id="PTHR10030">
    <property type="entry name" value="ALPHA-L-FUCOSIDASE"/>
    <property type="match status" value="1"/>
</dbReference>
<evidence type="ECO:0000256" key="4">
    <source>
        <dbReference type="ARBA" id="ARBA00022729"/>
    </source>
</evidence>
<reference evidence="8 9" key="1">
    <citation type="submission" date="2019-12" db="EMBL/GenBank/DDBJ databases">
        <title>Paenibacillus sp. nov. sp. isolated from soil.</title>
        <authorList>
            <person name="Kim J."/>
            <person name="Jeong S.E."/>
            <person name="Jung H.S."/>
            <person name="Jeon C.O."/>
        </authorList>
    </citation>
    <scope>NUCLEOTIDE SEQUENCE [LARGE SCALE GENOMIC DNA]</scope>
    <source>
        <strain evidence="8 9">5J-6</strain>
    </source>
</reference>
<evidence type="ECO:0000256" key="3">
    <source>
        <dbReference type="ARBA" id="ARBA00012662"/>
    </source>
</evidence>
<evidence type="ECO:0000259" key="7">
    <source>
        <dbReference type="Pfam" id="PF01120"/>
    </source>
</evidence>
<comment type="function">
    <text evidence="1">Alpha-L-fucosidase is responsible for hydrolyzing the alpha-1,6-linked fucose joined to the reducing-end N-acetylglucosamine of the carbohydrate moieties of glycoproteins.</text>
</comment>
<dbReference type="SUPFAM" id="SSF51445">
    <property type="entry name" value="(Trans)glycosidases"/>
    <property type="match status" value="1"/>
</dbReference>
<evidence type="ECO:0000256" key="1">
    <source>
        <dbReference type="ARBA" id="ARBA00004071"/>
    </source>
</evidence>
<proteinExistence type="inferred from homology"/>
<dbReference type="Gene3D" id="3.20.20.80">
    <property type="entry name" value="Glycosidases"/>
    <property type="match status" value="1"/>
</dbReference>
<dbReference type="InterPro" id="IPR016286">
    <property type="entry name" value="FUC_metazoa-typ"/>
</dbReference>
<name>A0A6L8VCF3_9BACL</name>
<organism evidence="8 9">
    <name type="scientific">Paenibacillus silvestris</name>
    <dbReference type="NCBI Taxonomy" id="2606219"/>
    <lineage>
        <taxon>Bacteria</taxon>
        <taxon>Bacillati</taxon>
        <taxon>Bacillota</taxon>
        <taxon>Bacilli</taxon>
        <taxon>Bacillales</taxon>
        <taxon>Paenibacillaceae</taxon>
        <taxon>Paenibacillus</taxon>
    </lineage>
</organism>
<dbReference type="GO" id="GO:0006004">
    <property type="term" value="P:fucose metabolic process"/>
    <property type="evidence" value="ECO:0007669"/>
    <property type="project" value="InterPro"/>
</dbReference>
<feature type="domain" description="Glycoside hydrolase family 29 N-terminal" evidence="7">
    <location>
        <begin position="125"/>
        <end position="426"/>
    </location>
</feature>
<evidence type="ECO:0000256" key="6">
    <source>
        <dbReference type="ARBA" id="ARBA00023295"/>
    </source>
</evidence>
<keyword evidence="6" id="KW-0326">Glycosidase</keyword>
<dbReference type="GO" id="GO:0016139">
    <property type="term" value="P:glycoside catabolic process"/>
    <property type="evidence" value="ECO:0007669"/>
    <property type="project" value="TreeGrafter"/>
</dbReference>
<dbReference type="InterPro" id="IPR057739">
    <property type="entry name" value="Glyco_hydro_29_N"/>
</dbReference>
<sequence length="524" mass="59440">MLSPLELDLVDKLTVSGQTPEQKQETARQIMDALSIEELEAYGSKINQYQAQLINQDDTYWFSLQEVKKFMQNEINRRKIAKLGLTYSNGEPAAMRGAELASMLKSNVRFKSTDGIKEASLKLTEEDRAWWHDAKLGMFIHWGAYSIIGRGEWVMHHEQIPAEAYRSIAMSFHPDAFDADSWVMLAKDAGMNYMVMVSRHHDGFALWDSPGSYGNYTTMQAAAGRDFIKEYTEAAHRHDIHAGLYYSPMDWRFPGYFDPVEQYESALQMKQQLYDQVSELMTRYGPIDILWYDGSWLSHKGSDAGSAWLWEPVKLNRMVRTHRPKVVINERSGWEGDFSCDEGPHDIRGGIIPFPWEKNFSVGGSWAWQPGNKAMAFDKVMDLILNVFVRGGNALLNVTPDKDGKIPEDQVQLFEQIGGWMKVHGESVYGTRGGPFQPLDDVYGATYKNNFIYLHIFDPEAFRHVKLPVIKQQIVACHSISGTAIPFLQQADGISIQLPEDCVESIDTIVKITLDSAVEGILSN</sequence>
<dbReference type="Proteomes" id="UP000481087">
    <property type="component" value="Unassembled WGS sequence"/>
</dbReference>